<dbReference type="EMBL" id="GG663793">
    <property type="protein sequence ID" value="KNC35247.1"/>
    <property type="molecule type" value="Genomic_DNA"/>
</dbReference>
<evidence type="ECO:0000256" key="8">
    <source>
        <dbReference type="RuleBase" id="RU004417"/>
    </source>
</evidence>
<dbReference type="InterPro" id="IPR014362">
    <property type="entry name" value="Glu_DH"/>
</dbReference>
<gene>
    <name evidence="10" type="ORF">PFLG_00221</name>
</gene>
<dbReference type="PANTHER" id="PTHR43571">
    <property type="entry name" value="NADP-SPECIFIC GLUTAMATE DEHYDROGENASE 1-RELATED"/>
    <property type="match status" value="1"/>
</dbReference>
<dbReference type="PIRSF" id="PIRSF000185">
    <property type="entry name" value="Glu_DH"/>
    <property type="match status" value="1"/>
</dbReference>
<evidence type="ECO:0000256" key="6">
    <source>
        <dbReference type="PIRSR" id="PIRSR000185-2"/>
    </source>
</evidence>
<evidence type="ECO:0000256" key="1">
    <source>
        <dbReference type="ARBA" id="ARBA00006382"/>
    </source>
</evidence>
<feature type="binding site" evidence="6">
    <location>
        <position position="38"/>
    </location>
    <ligand>
        <name>substrate</name>
    </ligand>
</feature>
<dbReference type="InterPro" id="IPR033524">
    <property type="entry name" value="Glu/Leu/Phe/Val_DH_AS"/>
</dbReference>
<feature type="domain" description="Glutamate/phenylalanine/leucine/valine/L-tryptophan dehydrogenase C-terminal" evidence="9">
    <location>
        <begin position="129"/>
        <end position="351"/>
    </location>
</feature>
<dbReference type="PANTHER" id="PTHR43571:SF1">
    <property type="entry name" value="NADP-SPECIFIC GLUTAMATE DEHYDROGENASE 1-RELATED"/>
    <property type="match status" value="1"/>
</dbReference>
<dbReference type="PROSITE" id="PS00074">
    <property type="entry name" value="GLFV_DEHYDROGENASE"/>
    <property type="match status" value="1"/>
</dbReference>
<evidence type="ECO:0000256" key="4">
    <source>
        <dbReference type="PIRNR" id="PIRNR000185"/>
    </source>
</evidence>
<dbReference type="InterPro" id="IPR046346">
    <property type="entry name" value="Aminoacid_DH-like_N_sf"/>
</dbReference>
<dbReference type="InterPro" id="IPR006097">
    <property type="entry name" value="Glu/Leu/Phe/Val/Trp_DH_dimer"/>
</dbReference>
<feature type="binding site" evidence="6">
    <location>
        <position position="17"/>
    </location>
    <ligand>
        <name>substrate</name>
    </ligand>
</feature>
<dbReference type="Pfam" id="PF02812">
    <property type="entry name" value="ELFV_dehydrog_N"/>
    <property type="match status" value="1"/>
</dbReference>
<evidence type="ECO:0000259" key="9">
    <source>
        <dbReference type="SMART" id="SM00839"/>
    </source>
</evidence>
<comment type="similarity">
    <text evidence="1 4 8">Belongs to the Glu/Leu/Phe/Val dehydrogenases family.</text>
</comment>
<keyword evidence="6" id="KW-0520">NAD</keyword>
<organism evidence="10 11">
    <name type="scientific">Plasmodium falciparum RAJ116</name>
    <dbReference type="NCBI Taxonomy" id="580058"/>
    <lineage>
        <taxon>Eukaryota</taxon>
        <taxon>Sar</taxon>
        <taxon>Alveolata</taxon>
        <taxon>Apicomplexa</taxon>
        <taxon>Aconoidasida</taxon>
        <taxon>Haemosporida</taxon>
        <taxon>Plasmodiidae</taxon>
        <taxon>Plasmodium</taxon>
        <taxon>Plasmodium (Laverania)</taxon>
    </lineage>
</organism>
<dbReference type="GO" id="GO:0005829">
    <property type="term" value="C:cytosol"/>
    <property type="evidence" value="ECO:0007669"/>
    <property type="project" value="TreeGrafter"/>
</dbReference>
<dbReference type="InterPro" id="IPR006095">
    <property type="entry name" value="Glu/Leu/Phe/Val/Trp_DH"/>
</dbReference>
<dbReference type="GO" id="GO:0004354">
    <property type="term" value="F:glutamate dehydrogenase (NADP+) activity"/>
    <property type="evidence" value="ECO:0007669"/>
    <property type="project" value="TreeGrafter"/>
</dbReference>
<name>A0A0L0CSN5_PLAFA</name>
<feature type="binding site" evidence="6">
    <location>
        <position position="167"/>
    </location>
    <ligand>
        <name>NAD(+)</name>
        <dbReference type="ChEBI" id="CHEBI:57540"/>
    </ligand>
</feature>
<feature type="binding site" evidence="6">
    <location>
        <position position="92"/>
    </location>
    <ligand>
        <name>substrate</name>
    </ligand>
</feature>
<feature type="binding site" evidence="6">
    <location>
        <position position="136"/>
    </location>
    <ligand>
        <name>NAD(+)</name>
        <dbReference type="ChEBI" id="CHEBI:57540"/>
    </ligand>
</feature>
<dbReference type="FunFam" id="3.40.50.10860:FF:000002">
    <property type="entry name" value="Glutamate dehydrogenase"/>
    <property type="match status" value="1"/>
</dbReference>
<evidence type="ECO:0000313" key="11">
    <source>
        <dbReference type="Proteomes" id="UP000054566"/>
    </source>
</evidence>
<keyword evidence="3 4" id="KW-0560">Oxidoreductase</keyword>
<feature type="active site" description="Proton donor" evidence="5">
    <location>
        <position position="53"/>
    </location>
</feature>
<dbReference type="SUPFAM" id="SSF53223">
    <property type="entry name" value="Aminoacid dehydrogenase-like, N-terminal domain"/>
    <property type="match status" value="1"/>
</dbReference>
<protein>
    <recommendedName>
        <fullName evidence="4">Glutamate dehydrogenase</fullName>
    </recommendedName>
</protein>
<reference evidence="11" key="2">
    <citation type="submission" date="2015-07" db="EMBL/GenBank/DDBJ databases">
        <title>The genome sequence of Plasmodium falciparum RAJ116.</title>
        <authorList>
            <consortium name="The Broad Institute Genome Sequencing Platform"/>
            <person name="Volkman S.K."/>
            <person name="Neafsey D.E."/>
            <person name="Dash A.P."/>
            <person name="Chitnis C.E."/>
            <person name="Hartl D.L."/>
            <person name="Young S.K."/>
            <person name="Kodira C.D."/>
            <person name="Zeng Q."/>
            <person name="Koehrsen M."/>
            <person name="Godfrey P."/>
            <person name="Alvarado L."/>
            <person name="Berlin A."/>
            <person name="Borenstein D."/>
            <person name="Chen Z."/>
            <person name="Engels R."/>
            <person name="Freedman E."/>
            <person name="Gellesch M."/>
            <person name="Goldberg J."/>
            <person name="Griggs A."/>
            <person name="Gujja S."/>
            <person name="Heiman D."/>
            <person name="Hepburn T."/>
            <person name="Howarth C."/>
            <person name="Jen D."/>
            <person name="Larson L."/>
            <person name="Lewis B."/>
            <person name="Mehta T."/>
            <person name="Park D."/>
            <person name="Pearson M."/>
            <person name="Roberts A."/>
            <person name="Saif S."/>
            <person name="Shea T."/>
            <person name="Shenoy N."/>
            <person name="Sisk P."/>
            <person name="Stolte C."/>
            <person name="Sykes S."/>
            <person name="Walk T."/>
            <person name="White J."/>
            <person name="Yandava C."/>
            <person name="Wirth D.F."/>
            <person name="Nusbaum C."/>
            <person name="Birren B."/>
        </authorList>
    </citation>
    <scope>NUCLEOTIDE SEQUENCE [LARGE SCALE GENOMIC DNA]</scope>
    <source>
        <strain evidence="11">RAJ116</strain>
    </source>
</reference>
<dbReference type="InterPro" id="IPR050724">
    <property type="entry name" value="Glu_Leu_Phe_Val_DH"/>
</dbReference>
<proteinExistence type="inferred from homology"/>
<dbReference type="AlphaFoldDB" id="A0A0L0CSN5"/>
<dbReference type="NCBIfam" id="NF006929">
    <property type="entry name" value="PRK09414.1"/>
    <property type="match status" value="1"/>
</dbReference>
<dbReference type="Gene3D" id="3.40.50.720">
    <property type="entry name" value="NAD(P)-binding Rossmann-like Domain"/>
    <property type="match status" value="1"/>
</dbReference>
<evidence type="ECO:0000256" key="7">
    <source>
        <dbReference type="PIRSR" id="PIRSR000185-3"/>
    </source>
</evidence>
<evidence type="ECO:0000256" key="3">
    <source>
        <dbReference type="ARBA" id="ARBA00023002"/>
    </source>
</evidence>
<sequence length="353" mass="39445">MNRGFRVQYNSVLGPYKGGLRFHPTVNLSVIKFLGFEQIFKNSLTTLPMGGGKGGSDFDPKGKSENEILKFCQSFMTNLFRYIGPNTDVPAGDIGVGGREIGYLFGQYKKLKNSFEGVLTGKNIKWGGSNIRAEATGYGVVYFAENVLKDLNDNLENKKCLVSGSGNVAQYLVEKLIEKRTIKIYIMDIKNNQRLRLKEYLKYSKTAKYFENQKPWNIPCDIAFPCATQNEINENDADLFIQNKCKMIVEGANMPTHIKALHKLKQNNIILCPSKAANAGGVAVSGLEMSQNSMRLQWTHQETDMKLQNIMKSIYEQCHNTSKIYLNESDLVAGANIAGFLKVADSFLEQGGL</sequence>
<reference evidence="11" key="1">
    <citation type="submission" date="2015-07" db="EMBL/GenBank/DDBJ databases">
        <title>Annotation of Plasmodium falciparum RAJ116.</title>
        <authorList>
            <consortium name="The Broad Institute Genome Sequencing Platform"/>
            <person name="Volkman S.K."/>
            <person name="Neafsey D.E."/>
            <person name="Dash A.P."/>
            <person name="Chitnis C.E."/>
            <person name="Hartl D.L."/>
            <person name="Young S.K."/>
            <person name="Zeng Q."/>
            <person name="Koehrsen M."/>
            <person name="Alvarado L."/>
            <person name="Berlin A."/>
            <person name="Borenstein D."/>
            <person name="Chapman S.B."/>
            <person name="Chen Z."/>
            <person name="Engels R."/>
            <person name="Freedman E."/>
            <person name="Gellesch M."/>
            <person name="Goldberg J."/>
            <person name="Griggs A."/>
            <person name="Gujja S."/>
            <person name="Heilman E.R."/>
            <person name="Heiman D.I."/>
            <person name="Howarth C."/>
            <person name="Jen D."/>
            <person name="Larson L."/>
            <person name="Mehta T."/>
            <person name="Neiman D."/>
            <person name="Park D."/>
            <person name="Pearson M."/>
            <person name="Roberts A."/>
            <person name="Saif S."/>
            <person name="Shea T."/>
            <person name="Shenoy N."/>
            <person name="Sisk P."/>
            <person name="Stolte C."/>
            <person name="Sykes S."/>
            <person name="Walk T."/>
            <person name="White J."/>
            <person name="Yandava C."/>
            <person name="Haas B."/>
            <person name="Henn M.R."/>
            <person name="Nusbaum C."/>
            <person name="Birren B."/>
        </authorList>
    </citation>
    <scope>NUCLEOTIDE SEQUENCE [LARGE SCALE GENOMIC DNA]</scope>
    <source>
        <strain evidence="11">RAJ116</strain>
    </source>
</reference>
<evidence type="ECO:0000313" key="10">
    <source>
        <dbReference type="EMBL" id="KNC35247.1"/>
    </source>
</evidence>
<feature type="site" description="Important for catalysis" evidence="7">
    <location>
        <position position="93"/>
    </location>
</feature>
<dbReference type="GO" id="GO:0006537">
    <property type="term" value="P:glutamate biosynthetic process"/>
    <property type="evidence" value="ECO:0007669"/>
    <property type="project" value="TreeGrafter"/>
</dbReference>
<dbReference type="Gene3D" id="3.40.50.10860">
    <property type="entry name" value="Leucine Dehydrogenase, chain A, domain 1"/>
    <property type="match status" value="1"/>
</dbReference>
<dbReference type="Pfam" id="PF00208">
    <property type="entry name" value="ELFV_dehydrog"/>
    <property type="match status" value="1"/>
</dbReference>
<evidence type="ECO:0000256" key="2">
    <source>
        <dbReference type="ARBA" id="ARBA00011643"/>
    </source>
</evidence>
<comment type="subunit">
    <text evidence="2">Homohexamer.</text>
</comment>
<dbReference type="InterPro" id="IPR036291">
    <property type="entry name" value="NAD(P)-bd_dom_sf"/>
</dbReference>
<feature type="binding site" evidence="6">
    <location>
        <position position="41"/>
    </location>
    <ligand>
        <name>substrate</name>
    </ligand>
</feature>
<accession>A0A0L0CSN5</accession>
<feature type="binding site" evidence="6">
    <location>
        <position position="285"/>
    </location>
    <ligand>
        <name>substrate</name>
    </ligand>
</feature>
<dbReference type="SMART" id="SM00839">
    <property type="entry name" value="ELFV_dehydrog"/>
    <property type="match status" value="1"/>
</dbReference>
<keyword evidence="6" id="KW-0547">Nucleotide-binding</keyword>
<dbReference type="GO" id="GO:0000166">
    <property type="term" value="F:nucleotide binding"/>
    <property type="evidence" value="ECO:0007669"/>
    <property type="project" value="UniProtKB-KW"/>
</dbReference>
<dbReference type="SUPFAM" id="SSF51735">
    <property type="entry name" value="NAD(P)-binding Rossmann-fold domains"/>
    <property type="match status" value="1"/>
</dbReference>
<dbReference type="InterPro" id="IPR006096">
    <property type="entry name" value="Glu/Leu/Phe/Val/Trp_DH_C"/>
</dbReference>
<dbReference type="Proteomes" id="UP000054566">
    <property type="component" value="Unassembled WGS sequence"/>
</dbReference>
<evidence type="ECO:0000256" key="5">
    <source>
        <dbReference type="PIRSR" id="PIRSR000185-1"/>
    </source>
</evidence>
<dbReference type="OrthoDB" id="6718861at2759"/>
<dbReference type="PRINTS" id="PR00082">
    <property type="entry name" value="GLFDHDRGNASE"/>
</dbReference>